<evidence type="ECO:0000256" key="1">
    <source>
        <dbReference type="SAM" id="SignalP"/>
    </source>
</evidence>
<name>A0A2H0WXH5_9BACT</name>
<comment type="caution">
    <text evidence="2">The sequence shown here is derived from an EMBL/GenBank/DDBJ whole genome shotgun (WGS) entry which is preliminary data.</text>
</comment>
<evidence type="ECO:0008006" key="4">
    <source>
        <dbReference type="Google" id="ProtNLM"/>
    </source>
</evidence>
<dbReference type="InterPro" id="IPR036366">
    <property type="entry name" value="PGBDSf"/>
</dbReference>
<dbReference type="Proteomes" id="UP000229675">
    <property type="component" value="Unassembled WGS sequence"/>
</dbReference>
<dbReference type="EMBL" id="PEZD01000028">
    <property type="protein sequence ID" value="PIS17315.1"/>
    <property type="molecule type" value="Genomic_DNA"/>
</dbReference>
<dbReference type="Gene3D" id="1.10.101.10">
    <property type="entry name" value="PGBD-like superfamily/PGBD"/>
    <property type="match status" value="1"/>
</dbReference>
<feature type="chain" id="PRO_5013910382" description="Peptidoglycan binding-like domain-containing protein" evidence="1">
    <location>
        <begin position="23"/>
        <end position="577"/>
    </location>
</feature>
<protein>
    <recommendedName>
        <fullName evidence="4">Peptidoglycan binding-like domain-containing protein</fullName>
    </recommendedName>
</protein>
<reference evidence="3" key="1">
    <citation type="submission" date="2017-09" db="EMBL/GenBank/DDBJ databases">
        <title>Depth-based differentiation of microbial function through sediment-hosted aquifers and enrichment of novel symbionts in the deep terrestrial subsurface.</title>
        <authorList>
            <person name="Probst A.J."/>
            <person name="Ladd B."/>
            <person name="Jarett J.K."/>
            <person name="Geller-Mcgrath D.E."/>
            <person name="Sieber C.M.K."/>
            <person name="Emerson J.B."/>
            <person name="Anantharaman K."/>
            <person name="Thomas B.C."/>
            <person name="Malmstrom R."/>
            <person name="Stieglmeier M."/>
            <person name="Klingl A."/>
            <person name="Woyke T."/>
            <person name="Ryan C.M."/>
            <person name="Banfield J.F."/>
        </authorList>
    </citation>
    <scope>NUCLEOTIDE SEQUENCE [LARGE SCALE GENOMIC DNA]</scope>
</reference>
<gene>
    <name evidence="2" type="ORF">COT59_01275</name>
</gene>
<feature type="signal peptide" evidence="1">
    <location>
        <begin position="1"/>
        <end position="22"/>
    </location>
</feature>
<keyword evidence="1" id="KW-0732">Signal</keyword>
<evidence type="ECO:0000313" key="2">
    <source>
        <dbReference type="EMBL" id="PIS17315.1"/>
    </source>
</evidence>
<accession>A0A2H0WXH5</accession>
<sequence>MKRYLFLITISIFLSLPLFSQAQDILGGELIFNIESSYDLTQRTELAATLIKLSPTAYWYADSAWWNGFTAQEQEEVSQSLTSLATEFEENIYPVLTRTFGSEWTPGIDKDTRITILVHPMKKVTGGYTDTSDEYLKVQIPESNEREMIYLNSQYINTDYIKSFLAHEFVHLITFNQKNKSYNISEDIWLNEARAEYAPTLLGYDGNYEGSNMERRVKDFLNKPSDSLTEWREAPADYGVANLFIQYLVDHYGVRILADSLKLRQTGIQSLNTVLSQMGFKEDFPQIFTNWTMAALVNDCSISEKHCYYNQNLKKLRITPLMNYLPLVGVSTLSVTNATKDWAGNWHKFVGGQGTLTVQFRGNDQANFQVPYVIQDVDGNLSPGYLTLDEKGEGKILIENFGAENISLTILPIAQRKTAGFSSNEPDRTFFWLVSTEEEEKINIPSLPPLTKPLFQMSRVELLARIAEIQSLVRQLQVMLQEISGTTASCSSITQDLYFGLSDNEQVRCLQEFLKSQGPTIYPESIVNGNFYTLTQTAVIRFQEKYAQDVLVPLGLQKGTGYVGASTRAKINQLLTE</sequence>
<dbReference type="AlphaFoldDB" id="A0A2H0WXH5"/>
<evidence type="ECO:0000313" key="3">
    <source>
        <dbReference type="Proteomes" id="UP000229675"/>
    </source>
</evidence>
<proteinExistence type="predicted"/>
<organism evidence="2 3">
    <name type="scientific">Candidatus Nealsonbacteria bacterium CG09_land_8_20_14_0_10_42_14</name>
    <dbReference type="NCBI Taxonomy" id="1974707"/>
    <lineage>
        <taxon>Bacteria</taxon>
        <taxon>Candidatus Nealsoniibacteriota</taxon>
    </lineage>
</organism>